<sequence length="1104" mass="123155">MTISLLSMLFSGMRINAAANNASPLLMSTLHLSGFSNASAQTFLPSATSQIALGGQFPADLANVASAAWTTQPQPWFDQAKVAAMLPMYGMLPQSVTAVSDSRMFNNQASKSFLPSVSVGFEQPERFSTASTSQASQSLGQCSSTPSSASFDSRASPQRPCRVSSRVSSITVNSPSMVSSHPKTSTTTSSHPPSNERLVRCSPMVATSQANSSLPMTPACTLVNSPSTSKSLEKTATEATVTPSVPGSVANGPDAATPSEQPADIESIFTNDGDAHTAVPNMNASGHFTFDHHPHPSTSHLTAGGSTMNGGIDHSTFDDLSWTKDINLDDFHLNYDSTADFHALLSSDLTNELLKTDTSKSKDKFTADDFDKEFERHLNAVANNHAKTTSLPIFDAFSSLLSTDILKKDDKLQEENISLHNPVKFTPPDSPCSSIGGDNEDFDDNAASATYNGSAKLKHPKAESMLDMLSFLPKIEAYKQPVKVPVYKQRNHNNVFLFNEKEKEKADEYDFSDDDEKDDSPFTSFFNRDVPKEPVSVLSDKAAAFSGLSQAATALDQSETEVSPQKSQLVESIRKRRELRALSSFLHAESLTDDFETAVTDFVGPSSSQSVIKKEVEAEERSEENNNVPEELPPLPKLYIKIHRKDSVGKTKDKKKKKKKRRKKERDHEWEGSDRPKKKKKKKHKKDRERQDSSSGYEARLVSETESWKPPAAGSGEAPVFSRKRRLMMQWNEAEAEASERNDESRKRLRLSSPARERKEQFEEQWNPHLIKFSQAHGNLAKGTFVVSKHDLVRIENCALWRVDNQNLLQKYPPVVDQKTGKKMYRNSSTYSGWCDQIAGGYLTVATKYMKHSRAESIVEPEIPLADLFPAISEEVEDRMTVAGDSCEKAEEPREVLCFGKDSLRVNLQTYLQAMLNHAFSLSFLQSIKQANEWNYLCSLNEIDKANAEAKARIKERVRWNENFIEMVQQYSFCSSNDSDLSNIPCQACNYDPTSSILQLFSNEFYDYDTLEPKMFLNSGGDSPLPAIEFLVCSGCQQLAVLYHRFHHMRYALLKKCEDKIELVSSENPNYTINEVIETCMKQLNWVRKISEEYLLGWKRVSQV</sequence>
<feature type="region of interest" description="Disordered" evidence="1">
    <location>
        <begin position="603"/>
        <end position="721"/>
    </location>
</feature>
<evidence type="ECO:0000313" key="5">
    <source>
        <dbReference type="Proteomes" id="UP000298663"/>
    </source>
</evidence>
<feature type="region of interest" description="Disordered" evidence="1">
    <location>
        <begin position="128"/>
        <end position="197"/>
    </location>
</feature>
<feature type="compositionally biased region" description="Basic residues" evidence="1">
    <location>
        <begin position="652"/>
        <end position="665"/>
    </location>
</feature>
<organism evidence="4 5">
    <name type="scientific">Steinernema carpocapsae</name>
    <name type="common">Entomopathogenic nematode</name>
    <dbReference type="NCBI Taxonomy" id="34508"/>
    <lineage>
        <taxon>Eukaryota</taxon>
        <taxon>Metazoa</taxon>
        <taxon>Ecdysozoa</taxon>
        <taxon>Nematoda</taxon>
        <taxon>Chromadorea</taxon>
        <taxon>Rhabditida</taxon>
        <taxon>Tylenchina</taxon>
        <taxon>Panagrolaimomorpha</taxon>
        <taxon>Strongyloidoidea</taxon>
        <taxon>Steinernematidae</taxon>
        <taxon>Steinernema</taxon>
    </lineage>
</organism>
<feature type="domain" description="DUF4211" evidence="3">
    <location>
        <begin position="891"/>
        <end position="1011"/>
    </location>
</feature>
<dbReference type="EMBL" id="CM016762">
    <property type="protein sequence ID" value="TMS36459.1"/>
    <property type="molecule type" value="Genomic_DNA"/>
</dbReference>
<dbReference type="EMBL" id="AZBU02000001">
    <property type="protein sequence ID" value="TMS36459.1"/>
    <property type="molecule type" value="Genomic_DNA"/>
</dbReference>
<evidence type="ECO:0000259" key="3">
    <source>
        <dbReference type="Pfam" id="PF13926"/>
    </source>
</evidence>
<reference evidence="4 5" key="1">
    <citation type="journal article" date="2015" name="Genome Biol.">
        <title>Comparative genomics of Steinernema reveals deeply conserved gene regulatory networks.</title>
        <authorList>
            <person name="Dillman A.R."/>
            <person name="Macchietto M."/>
            <person name="Porter C.F."/>
            <person name="Rogers A."/>
            <person name="Williams B."/>
            <person name="Antoshechkin I."/>
            <person name="Lee M.M."/>
            <person name="Goodwin Z."/>
            <person name="Lu X."/>
            <person name="Lewis E.E."/>
            <person name="Goodrich-Blair H."/>
            <person name="Stock S.P."/>
            <person name="Adams B.J."/>
            <person name="Sternberg P.W."/>
            <person name="Mortazavi A."/>
        </authorList>
    </citation>
    <scope>NUCLEOTIDE SEQUENCE [LARGE SCALE GENOMIC DNA]</scope>
    <source>
        <strain evidence="4 5">ALL</strain>
    </source>
</reference>
<protein>
    <recommendedName>
        <fullName evidence="3">DUF4211 domain-containing protein</fullName>
    </recommendedName>
</protein>
<feature type="compositionally biased region" description="Basic residues" evidence="1">
    <location>
        <begin position="676"/>
        <end position="687"/>
    </location>
</feature>
<evidence type="ECO:0000256" key="2">
    <source>
        <dbReference type="SAM" id="SignalP"/>
    </source>
</evidence>
<feature type="signal peptide" evidence="2">
    <location>
        <begin position="1"/>
        <end position="18"/>
    </location>
</feature>
<keyword evidence="5" id="KW-1185">Reference proteome</keyword>
<feature type="chain" id="PRO_5020420542" description="DUF4211 domain-containing protein" evidence="2">
    <location>
        <begin position="19"/>
        <end position="1104"/>
    </location>
</feature>
<dbReference type="Proteomes" id="UP000298663">
    <property type="component" value="Chromosome X"/>
</dbReference>
<feature type="compositionally biased region" description="Low complexity" evidence="1">
    <location>
        <begin position="128"/>
        <end position="138"/>
    </location>
</feature>
<proteinExistence type="predicted"/>
<gene>
    <name evidence="4" type="ORF">L596_003615</name>
</gene>
<name>A0A4U8UUS9_STECR</name>
<dbReference type="PANTHER" id="PTHR14689">
    <property type="entry name" value="PHORBOL-ESTER_DAG-TYPE DOMAIN-CONTAINING PROTEIN"/>
    <property type="match status" value="1"/>
</dbReference>
<accession>A0A4U8UUS9</accession>
<feature type="compositionally biased region" description="Polar residues" evidence="1">
    <location>
        <begin position="139"/>
        <end position="156"/>
    </location>
</feature>
<feature type="compositionally biased region" description="Basic and acidic residues" evidence="1">
    <location>
        <begin position="666"/>
        <end position="675"/>
    </location>
</feature>
<feature type="region of interest" description="Disordered" evidence="1">
    <location>
        <begin position="225"/>
        <end position="260"/>
    </location>
</feature>
<evidence type="ECO:0000256" key="1">
    <source>
        <dbReference type="SAM" id="MobiDB-lite"/>
    </source>
</evidence>
<dbReference type="AlphaFoldDB" id="A0A4U8UUS9"/>
<reference evidence="4 5" key="2">
    <citation type="journal article" date="2019" name="G3 (Bethesda)">
        <title>Hybrid Assembly of the Genome of the Entomopathogenic Nematode Steinernema carpocapsae Identifies the X-Chromosome.</title>
        <authorList>
            <person name="Serra L."/>
            <person name="Macchietto M."/>
            <person name="Macias-Munoz A."/>
            <person name="McGill C.J."/>
            <person name="Rodriguez I.M."/>
            <person name="Rodriguez B."/>
            <person name="Murad R."/>
            <person name="Mortazavi A."/>
        </authorList>
    </citation>
    <scope>NUCLEOTIDE SEQUENCE [LARGE SCALE GENOMIC DNA]</scope>
    <source>
        <strain evidence="4 5">ALL</strain>
    </source>
</reference>
<evidence type="ECO:0000313" key="4">
    <source>
        <dbReference type="EMBL" id="TMS36459.1"/>
    </source>
</evidence>
<dbReference type="GO" id="GO:0005634">
    <property type="term" value="C:nucleus"/>
    <property type="evidence" value="ECO:0007669"/>
    <property type="project" value="TreeGrafter"/>
</dbReference>
<dbReference type="OrthoDB" id="309640at2759"/>
<feature type="compositionally biased region" description="Low complexity" evidence="1">
    <location>
        <begin position="179"/>
        <end position="193"/>
    </location>
</feature>
<dbReference type="InterPro" id="IPR025451">
    <property type="entry name" value="DUF4211"/>
</dbReference>
<feature type="compositionally biased region" description="Polar residues" evidence="1">
    <location>
        <begin position="165"/>
        <end position="178"/>
    </location>
</feature>
<keyword evidence="2" id="KW-0732">Signal</keyword>
<dbReference type="Pfam" id="PF13926">
    <property type="entry name" value="DUF4211"/>
    <property type="match status" value="1"/>
</dbReference>
<feature type="region of interest" description="Disordered" evidence="1">
    <location>
        <begin position="734"/>
        <end position="756"/>
    </location>
</feature>
<comment type="caution">
    <text evidence="4">The sequence shown here is derived from an EMBL/GenBank/DDBJ whole genome shotgun (WGS) entry which is preliminary data.</text>
</comment>
<dbReference type="PANTHER" id="PTHR14689:SF0">
    <property type="entry name" value="COILED-COIL DOMAIN-CONTAINING PROTEIN 82"/>
    <property type="match status" value="1"/>
</dbReference>